<feature type="transmembrane region" description="Helical" evidence="1">
    <location>
        <begin position="293"/>
        <end position="313"/>
    </location>
</feature>
<evidence type="ECO:0000256" key="1">
    <source>
        <dbReference type="SAM" id="Phobius"/>
    </source>
</evidence>
<organism evidence="2 3">
    <name type="scientific">Pinibacter soli</name>
    <dbReference type="NCBI Taxonomy" id="3044211"/>
    <lineage>
        <taxon>Bacteria</taxon>
        <taxon>Pseudomonadati</taxon>
        <taxon>Bacteroidota</taxon>
        <taxon>Chitinophagia</taxon>
        <taxon>Chitinophagales</taxon>
        <taxon>Chitinophagaceae</taxon>
        <taxon>Pinibacter</taxon>
    </lineage>
</organism>
<dbReference type="EMBL" id="JASBRG010000007">
    <property type="protein sequence ID" value="MDI3320713.1"/>
    <property type="molecule type" value="Genomic_DNA"/>
</dbReference>
<accession>A0ABT6RDW3</accession>
<feature type="transmembrane region" description="Helical" evidence="1">
    <location>
        <begin position="173"/>
        <end position="195"/>
    </location>
</feature>
<dbReference type="PANTHER" id="PTHR31061:SF24">
    <property type="entry name" value="LD22376P"/>
    <property type="match status" value="1"/>
</dbReference>
<sequence length="390" mass="43355">MNLLPKRLKSIDVFRAVTMFLMIFVNDVDGVQKIPEWIKHVDSHTDGMGFADVIFPAFLFIVGLSLPFAIRHRINKGDSVQQIALYIFSRSLALLIMGLFQVNLDNYSKASILSKGLWMLLITISFFIIWLDYSPEMPKAKKNICVGAGITLLALMAILYRSGDPANPGWMHASWWGILGIIGWAYLVCAIVFLLSKGNFNILLIAFVAFVAINICAHTGIFTKRLWVVNDGSSASLVMAGALISSLYTKIAGTKNDGGLLWLLAICGTAMIALGFIVRPYVGGISKIHSTPAWVFICTGISILAFEFFIWLVDIKGKEKWFSFISPAGTSTLTCYLIPYILFAIFRMTGFTYPVFLKEGAGGIIRSFVMAFIVSWLVGLMEKRRIRLKL</sequence>
<evidence type="ECO:0000313" key="3">
    <source>
        <dbReference type="Proteomes" id="UP001226434"/>
    </source>
</evidence>
<keyword evidence="1" id="KW-0812">Transmembrane</keyword>
<name>A0ABT6RDW3_9BACT</name>
<feature type="transmembrane region" description="Helical" evidence="1">
    <location>
        <begin position="48"/>
        <end position="71"/>
    </location>
</feature>
<protein>
    <submittedName>
        <fullName evidence="2">DUF5009 domain-containing protein</fullName>
    </submittedName>
</protein>
<keyword evidence="1" id="KW-0472">Membrane</keyword>
<feature type="transmembrane region" description="Helical" evidence="1">
    <location>
        <begin position="112"/>
        <end position="131"/>
    </location>
</feature>
<dbReference type="Proteomes" id="UP001226434">
    <property type="component" value="Unassembled WGS sequence"/>
</dbReference>
<dbReference type="PANTHER" id="PTHR31061">
    <property type="entry name" value="LD22376P"/>
    <property type="match status" value="1"/>
</dbReference>
<feature type="transmembrane region" description="Helical" evidence="1">
    <location>
        <begin position="363"/>
        <end position="381"/>
    </location>
</feature>
<feature type="transmembrane region" description="Helical" evidence="1">
    <location>
        <begin position="227"/>
        <end position="248"/>
    </location>
</feature>
<keyword evidence="3" id="KW-1185">Reference proteome</keyword>
<feature type="transmembrane region" description="Helical" evidence="1">
    <location>
        <begin position="143"/>
        <end position="161"/>
    </location>
</feature>
<gene>
    <name evidence="2" type="ORF">QJ048_13060</name>
</gene>
<feature type="transmembrane region" description="Helical" evidence="1">
    <location>
        <begin position="260"/>
        <end position="281"/>
    </location>
</feature>
<reference evidence="2 3" key="1">
    <citation type="submission" date="2023-05" db="EMBL/GenBank/DDBJ databases">
        <title>Genome sequence of Pinibacter sp. MAH-24.</title>
        <authorList>
            <person name="Huq M.A."/>
        </authorList>
    </citation>
    <scope>NUCLEOTIDE SEQUENCE [LARGE SCALE GENOMIC DNA]</scope>
    <source>
        <strain evidence="2 3">MAH-24</strain>
    </source>
</reference>
<evidence type="ECO:0000313" key="2">
    <source>
        <dbReference type="EMBL" id="MDI3320713.1"/>
    </source>
</evidence>
<keyword evidence="1" id="KW-1133">Transmembrane helix</keyword>
<proteinExistence type="predicted"/>
<comment type="caution">
    <text evidence="2">The sequence shown here is derived from an EMBL/GenBank/DDBJ whole genome shotgun (WGS) entry which is preliminary data.</text>
</comment>
<feature type="transmembrane region" description="Helical" evidence="1">
    <location>
        <begin position="202"/>
        <end position="221"/>
    </location>
</feature>
<feature type="transmembrane region" description="Helical" evidence="1">
    <location>
        <begin position="83"/>
        <end position="100"/>
    </location>
</feature>
<dbReference type="RefSeq" id="WP_282334817.1">
    <property type="nucleotide sequence ID" value="NZ_JASBRG010000007.1"/>
</dbReference>